<dbReference type="Proteomes" id="UP001159427">
    <property type="component" value="Unassembled WGS sequence"/>
</dbReference>
<reference evidence="2 3" key="1">
    <citation type="submission" date="2022-05" db="EMBL/GenBank/DDBJ databases">
        <authorList>
            <consortium name="Genoscope - CEA"/>
            <person name="William W."/>
        </authorList>
    </citation>
    <scope>NUCLEOTIDE SEQUENCE [LARGE SCALE GENOMIC DNA]</scope>
</reference>
<name>A0ABN8SA10_9CNID</name>
<feature type="transmembrane region" description="Helical" evidence="1">
    <location>
        <begin position="6"/>
        <end position="24"/>
    </location>
</feature>
<keyword evidence="1" id="KW-1133">Transmembrane helix</keyword>
<sequence length="121" mass="13615">MNVVGLPSFPCLCVNIICVFFVLLNSKSIVAGDDQLSVTSYGSFEIAMLRHGEKYAANRPCYKWEDVSPLYYGLTHVRGLMINMERYISKSASQLSFTSPSIRAIPTFMEPNMKTRGIYLC</sequence>
<keyword evidence="1" id="KW-0472">Membrane</keyword>
<keyword evidence="1" id="KW-0812">Transmembrane</keyword>
<evidence type="ECO:0000313" key="3">
    <source>
        <dbReference type="Proteomes" id="UP001159427"/>
    </source>
</evidence>
<gene>
    <name evidence="2" type="ORF">PEVE_00017300</name>
</gene>
<organism evidence="2 3">
    <name type="scientific">Porites evermanni</name>
    <dbReference type="NCBI Taxonomy" id="104178"/>
    <lineage>
        <taxon>Eukaryota</taxon>
        <taxon>Metazoa</taxon>
        <taxon>Cnidaria</taxon>
        <taxon>Anthozoa</taxon>
        <taxon>Hexacorallia</taxon>
        <taxon>Scleractinia</taxon>
        <taxon>Fungiina</taxon>
        <taxon>Poritidae</taxon>
        <taxon>Porites</taxon>
    </lineage>
</organism>
<evidence type="ECO:0008006" key="4">
    <source>
        <dbReference type="Google" id="ProtNLM"/>
    </source>
</evidence>
<protein>
    <recommendedName>
        <fullName evidence="4">Lysosomal acid phosphatase</fullName>
    </recommendedName>
</protein>
<keyword evidence="3" id="KW-1185">Reference proteome</keyword>
<comment type="caution">
    <text evidence="2">The sequence shown here is derived from an EMBL/GenBank/DDBJ whole genome shotgun (WGS) entry which is preliminary data.</text>
</comment>
<evidence type="ECO:0000313" key="2">
    <source>
        <dbReference type="EMBL" id="CAH3187065.1"/>
    </source>
</evidence>
<proteinExistence type="predicted"/>
<dbReference type="EMBL" id="CALNXI010002388">
    <property type="protein sequence ID" value="CAH3187065.1"/>
    <property type="molecule type" value="Genomic_DNA"/>
</dbReference>
<accession>A0ABN8SA10</accession>
<evidence type="ECO:0000256" key="1">
    <source>
        <dbReference type="SAM" id="Phobius"/>
    </source>
</evidence>